<accession>A0A370GLI0</accession>
<comment type="caution">
    <text evidence="2">The sequence shown here is derived from an EMBL/GenBank/DDBJ whole genome shotgun (WGS) entry which is preliminary data.</text>
</comment>
<feature type="region of interest" description="Disordered" evidence="1">
    <location>
        <begin position="44"/>
        <end position="100"/>
    </location>
</feature>
<feature type="compositionally biased region" description="Polar residues" evidence="1">
    <location>
        <begin position="73"/>
        <end position="100"/>
    </location>
</feature>
<dbReference type="STRING" id="1210089.GCA_001613165_06365"/>
<gene>
    <name evidence="2" type="ORF">DFR68_12416</name>
</gene>
<proteinExistence type="predicted"/>
<evidence type="ECO:0000313" key="3">
    <source>
        <dbReference type="Proteomes" id="UP000255355"/>
    </source>
</evidence>
<protein>
    <submittedName>
        <fullName evidence="2">Uncharacterized protein</fullName>
    </submittedName>
</protein>
<dbReference type="EMBL" id="QQAZ01000024">
    <property type="protein sequence ID" value="RDI42753.1"/>
    <property type="molecule type" value="Genomic_DNA"/>
</dbReference>
<dbReference type="Proteomes" id="UP000255355">
    <property type="component" value="Unassembled WGS sequence"/>
</dbReference>
<sequence>MFDHVFEELMFDFYHGAPTKSSLSATCVEQMFETWWRADYIRSTKSGETQDERPQAGARGARKTQYIHERRTATVSELASEPTTQRAARTTEPSVSEVQS</sequence>
<dbReference type="RefSeq" id="WP_147289162.1">
    <property type="nucleotide sequence ID" value="NZ_QQAZ01000024.1"/>
</dbReference>
<organism evidence="2 3">
    <name type="scientific">Nocardia mexicana</name>
    <dbReference type="NCBI Taxonomy" id="279262"/>
    <lineage>
        <taxon>Bacteria</taxon>
        <taxon>Bacillati</taxon>
        <taxon>Actinomycetota</taxon>
        <taxon>Actinomycetes</taxon>
        <taxon>Mycobacteriales</taxon>
        <taxon>Nocardiaceae</taxon>
        <taxon>Nocardia</taxon>
    </lineage>
</organism>
<keyword evidence="3" id="KW-1185">Reference proteome</keyword>
<name>A0A370GLI0_9NOCA</name>
<evidence type="ECO:0000313" key="2">
    <source>
        <dbReference type="EMBL" id="RDI42753.1"/>
    </source>
</evidence>
<dbReference type="AlphaFoldDB" id="A0A370GLI0"/>
<evidence type="ECO:0000256" key="1">
    <source>
        <dbReference type="SAM" id="MobiDB-lite"/>
    </source>
</evidence>
<reference evidence="2 3" key="1">
    <citation type="submission" date="2018-07" db="EMBL/GenBank/DDBJ databases">
        <title>Genomic Encyclopedia of Type Strains, Phase IV (KMG-IV): sequencing the most valuable type-strain genomes for metagenomic binning, comparative biology and taxonomic classification.</title>
        <authorList>
            <person name="Goeker M."/>
        </authorList>
    </citation>
    <scope>NUCLEOTIDE SEQUENCE [LARGE SCALE GENOMIC DNA]</scope>
    <source>
        <strain evidence="2 3">DSM 44952</strain>
    </source>
</reference>